<organism evidence="2">
    <name type="scientific">Arundo donax</name>
    <name type="common">Giant reed</name>
    <name type="synonym">Donax arundinaceus</name>
    <dbReference type="NCBI Taxonomy" id="35708"/>
    <lineage>
        <taxon>Eukaryota</taxon>
        <taxon>Viridiplantae</taxon>
        <taxon>Streptophyta</taxon>
        <taxon>Embryophyta</taxon>
        <taxon>Tracheophyta</taxon>
        <taxon>Spermatophyta</taxon>
        <taxon>Magnoliopsida</taxon>
        <taxon>Liliopsida</taxon>
        <taxon>Poales</taxon>
        <taxon>Poaceae</taxon>
        <taxon>PACMAD clade</taxon>
        <taxon>Arundinoideae</taxon>
        <taxon>Arundineae</taxon>
        <taxon>Arundo</taxon>
    </lineage>
</organism>
<proteinExistence type="predicted"/>
<feature type="compositionally biased region" description="Polar residues" evidence="1">
    <location>
        <begin position="42"/>
        <end position="51"/>
    </location>
</feature>
<reference evidence="2" key="1">
    <citation type="submission" date="2014-09" db="EMBL/GenBank/DDBJ databases">
        <authorList>
            <person name="Magalhaes I.L.F."/>
            <person name="Oliveira U."/>
            <person name="Santos F.R."/>
            <person name="Vidigal T.H.D.A."/>
            <person name="Brescovit A.D."/>
            <person name="Santos A.J."/>
        </authorList>
    </citation>
    <scope>NUCLEOTIDE SEQUENCE</scope>
    <source>
        <tissue evidence="2">Shoot tissue taken approximately 20 cm above the soil surface</tissue>
    </source>
</reference>
<reference evidence="2" key="2">
    <citation type="journal article" date="2015" name="Data Brief">
        <title>Shoot transcriptome of the giant reed, Arundo donax.</title>
        <authorList>
            <person name="Barrero R.A."/>
            <person name="Guerrero F.D."/>
            <person name="Moolhuijzen P."/>
            <person name="Goolsby J.A."/>
            <person name="Tidwell J."/>
            <person name="Bellgard S.E."/>
            <person name="Bellgard M.I."/>
        </authorList>
    </citation>
    <scope>NUCLEOTIDE SEQUENCE</scope>
    <source>
        <tissue evidence="2">Shoot tissue taken approximately 20 cm above the soil surface</tissue>
    </source>
</reference>
<dbReference type="EMBL" id="GBRH01204856">
    <property type="protein sequence ID" value="JAD93039.1"/>
    <property type="molecule type" value="Transcribed_RNA"/>
</dbReference>
<feature type="region of interest" description="Disordered" evidence="1">
    <location>
        <begin position="34"/>
        <end position="168"/>
    </location>
</feature>
<feature type="compositionally biased region" description="Basic and acidic residues" evidence="1">
    <location>
        <begin position="125"/>
        <end position="145"/>
    </location>
</feature>
<evidence type="ECO:0000256" key="1">
    <source>
        <dbReference type="SAM" id="MobiDB-lite"/>
    </source>
</evidence>
<accession>A0A0A9DWU1</accession>
<dbReference type="AlphaFoldDB" id="A0A0A9DWU1"/>
<feature type="compositionally biased region" description="Low complexity" evidence="1">
    <location>
        <begin position="52"/>
        <end position="77"/>
    </location>
</feature>
<sequence>MPRSQPPGFLRGLDAGAAWSEVDEDVVVVVRRMSSHTIGERPTQSSNSSRVSWRPVPTSRTTSSCTSPTSNSVPSSRFRIRHCSPPPALGFRASGGFPSPADLGSSAAATAGRGRGEEGVDAEADGERGERRGEGGGGGSDERPRRWSRRRRRSSMEVGSEIQTSYAE</sequence>
<name>A0A0A9DWU1_ARUDO</name>
<protein>
    <submittedName>
        <fullName evidence="2">Uncharacterized protein</fullName>
    </submittedName>
</protein>
<evidence type="ECO:0000313" key="2">
    <source>
        <dbReference type="EMBL" id="JAD93039.1"/>
    </source>
</evidence>